<name>A0ABV9C3H7_9GAMM</name>
<evidence type="ECO:0000313" key="3">
    <source>
        <dbReference type="Proteomes" id="UP001595961"/>
    </source>
</evidence>
<dbReference type="RefSeq" id="WP_266149217.1">
    <property type="nucleotide sequence ID" value="NZ_CP064028.1"/>
</dbReference>
<evidence type="ECO:0000256" key="1">
    <source>
        <dbReference type="SAM" id="MobiDB-lite"/>
    </source>
</evidence>
<proteinExistence type="predicted"/>
<accession>A0ABV9C3H7</accession>
<protein>
    <recommendedName>
        <fullName evidence="4">DUF2946 domain-containing protein</fullName>
    </recommendedName>
</protein>
<gene>
    <name evidence="2" type="ORF">ACFO5W_11445</name>
</gene>
<evidence type="ECO:0008006" key="4">
    <source>
        <dbReference type="Google" id="ProtNLM"/>
    </source>
</evidence>
<reference evidence="3" key="1">
    <citation type="journal article" date="2019" name="Int. J. Syst. Evol. Microbiol.">
        <title>The Global Catalogue of Microorganisms (GCM) 10K type strain sequencing project: providing services to taxonomists for standard genome sequencing and annotation.</title>
        <authorList>
            <consortium name="The Broad Institute Genomics Platform"/>
            <consortium name="The Broad Institute Genome Sequencing Center for Infectious Disease"/>
            <person name="Wu L."/>
            <person name="Ma J."/>
        </authorList>
    </citation>
    <scope>NUCLEOTIDE SEQUENCE [LARGE SCALE GENOMIC DNA]</scope>
    <source>
        <strain evidence="3">CCM 4481</strain>
    </source>
</reference>
<dbReference type="Proteomes" id="UP001595961">
    <property type="component" value="Unassembled WGS sequence"/>
</dbReference>
<dbReference type="EMBL" id="JBHSGA010000017">
    <property type="protein sequence ID" value="MFC4527247.1"/>
    <property type="molecule type" value="Genomic_DNA"/>
</dbReference>
<feature type="region of interest" description="Disordered" evidence="1">
    <location>
        <begin position="62"/>
        <end position="82"/>
    </location>
</feature>
<sequence length="139" mass="14738">MSGRFHLNRRRRILWIGTALFCLLFQQLAMASYICTLPAVPADAALTGDCAAMGMAAKVPSASRHTPASPDPRCTEHCSSHVTSTPDARVPTVPPLLLPPASPMLVGTIVHTPGQAALPDLALLRHGPPPTLQFCSLLI</sequence>
<comment type="caution">
    <text evidence="2">The sequence shown here is derived from an EMBL/GenBank/DDBJ whole genome shotgun (WGS) entry which is preliminary data.</text>
</comment>
<organism evidence="2 3">
    <name type="scientific">Dyella halodurans</name>
    <dbReference type="NCBI Taxonomy" id="1920171"/>
    <lineage>
        <taxon>Bacteria</taxon>
        <taxon>Pseudomonadati</taxon>
        <taxon>Pseudomonadota</taxon>
        <taxon>Gammaproteobacteria</taxon>
        <taxon>Lysobacterales</taxon>
        <taxon>Rhodanobacteraceae</taxon>
        <taxon>Dyella</taxon>
    </lineage>
</organism>
<evidence type="ECO:0000313" key="2">
    <source>
        <dbReference type="EMBL" id="MFC4527247.1"/>
    </source>
</evidence>
<keyword evidence="3" id="KW-1185">Reference proteome</keyword>